<dbReference type="GO" id="GO:0015562">
    <property type="term" value="F:efflux transmembrane transporter activity"/>
    <property type="evidence" value="ECO:0007669"/>
    <property type="project" value="TreeGrafter"/>
</dbReference>
<dbReference type="AlphaFoldDB" id="A0A1Y0HK11"/>
<keyword evidence="2" id="KW-0175">Coiled coil</keyword>
<reference evidence="7" key="1">
    <citation type="submission" date="2017-05" db="EMBL/GenBank/DDBJ databases">
        <title>Dechlorination kinetics govern the competition between two new strains of the genus Sulfurospirillum.</title>
        <authorList>
            <person name="Buttet G.F."/>
            <person name="Murray A.M."/>
            <person name="Goris T."/>
            <person name="Burion M."/>
            <person name="Lin B."/>
            <person name="Rolle M."/>
            <person name="Maillard J."/>
        </authorList>
    </citation>
    <scope>NUCLEOTIDE SEQUENCE [LARGE SCALE GENOMIC DNA]</scope>
    <source>
        <strain evidence="7">SL2-1</strain>
    </source>
</reference>
<dbReference type="RefSeq" id="WP_238099137.1">
    <property type="nucleotide sequence ID" value="NZ_CP021416.1"/>
</dbReference>
<feature type="coiled-coil region" evidence="2">
    <location>
        <begin position="82"/>
        <end position="161"/>
    </location>
</feature>
<sequence>MKSLHVKSVLLCFMMSAALHATSLTLSGSVISENQKSLSSRYMGYVKRVYVNEGDVVKKGTLLYSIDSKEVDTAREQSDLAIAQAELSLSTVENQYANAKLNLERYERLLAKDMVSKYEVENLELATTNLKATVEIARKQVSSAKQKRQEVQNQYQYLNIKAPNDSVVIEKHIKEGEMALSGVTTVVLADLSALKVTTEIAESYLGRVKVGDIARVEVPSIGCISEGKIEAIIPSSNPMAHTFKMKLSFTCKDAKAYPGMYAVVSVGE</sequence>
<dbReference type="EMBL" id="CP021416">
    <property type="protein sequence ID" value="ARU47906.1"/>
    <property type="molecule type" value="Genomic_DNA"/>
</dbReference>
<feature type="domain" description="CusB-like beta-barrel" evidence="4">
    <location>
        <begin position="196"/>
        <end position="266"/>
    </location>
</feature>
<feature type="domain" description="CzcB-like barrel-sandwich hybrid" evidence="5">
    <location>
        <begin position="38"/>
        <end position="190"/>
    </location>
</feature>
<dbReference type="Gene3D" id="2.40.30.170">
    <property type="match status" value="1"/>
</dbReference>
<keyword evidence="7" id="KW-1185">Reference proteome</keyword>
<accession>A0A1Y0HK11</accession>
<dbReference type="PANTHER" id="PTHR30469">
    <property type="entry name" value="MULTIDRUG RESISTANCE PROTEIN MDTA"/>
    <property type="match status" value="1"/>
</dbReference>
<dbReference type="Gene3D" id="1.10.287.470">
    <property type="entry name" value="Helix hairpin bin"/>
    <property type="match status" value="1"/>
</dbReference>
<name>A0A1Y0HK11_9BACT</name>
<dbReference type="GO" id="GO:1990281">
    <property type="term" value="C:efflux pump complex"/>
    <property type="evidence" value="ECO:0007669"/>
    <property type="project" value="TreeGrafter"/>
</dbReference>
<dbReference type="Proteomes" id="UP000196005">
    <property type="component" value="Chromosome"/>
</dbReference>
<feature type="chain" id="PRO_5013276648" evidence="3">
    <location>
        <begin position="22"/>
        <end position="268"/>
    </location>
</feature>
<dbReference type="SUPFAM" id="SSF111369">
    <property type="entry name" value="HlyD-like secretion proteins"/>
    <property type="match status" value="1"/>
</dbReference>
<evidence type="ECO:0000259" key="4">
    <source>
        <dbReference type="Pfam" id="PF25954"/>
    </source>
</evidence>
<dbReference type="Gene3D" id="2.40.50.100">
    <property type="match status" value="1"/>
</dbReference>
<keyword evidence="3" id="KW-0732">Signal</keyword>
<gene>
    <name evidence="6" type="ORF">Sdiek1_0738</name>
</gene>
<dbReference type="Pfam" id="PF25954">
    <property type="entry name" value="Beta-barrel_RND_2"/>
    <property type="match status" value="1"/>
</dbReference>
<evidence type="ECO:0000313" key="6">
    <source>
        <dbReference type="EMBL" id="ARU47906.1"/>
    </source>
</evidence>
<comment type="similarity">
    <text evidence="1">Belongs to the membrane fusion protein (MFP) (TC 8.A.1) family.</text>
</comment>
<dbReference type="InterPro" id="IPR006143">
    <property type="entry name" value="RND_pump_MFP"/>
</dbReference>
<dbReference type="InterPro" id="IPR058792">
    <property type="entry name" value="Beta-barrel_RND_2"/>
</dbReference>
<dbReference type="NCBIfam" id="TIGR01730">
    <property type="entry name" value="RND_mfp"/>
    <property type="match status" value="1"/>
</dbReference>
<feature type="signal peptide" evidence="3">
    <location>
        <begin position="1"/>
        <end position="21"/>
    </location>
</feature>
<proteinExistence type="inferred from homology"/>
<organism evidence="6 7">
    <name type="scientific">Sulfurospirillum diekertiae</name>
    <dbReference type="NCBI Taxonomy" id="1854492"/>
    <lineage>
        <taxon>Bacteria</taxon>
        <taxon>Pseudomonadati</taxon>
        <taxon>Campylobacterota</taxon>
        <taxon>Epsilonproteobacteria</taxon>
        <taxon>Campylobacterales</taxon>
        <taxon>Sulfurospirillaceae</taxon>
        <taxon>Sulfurospirillum</taxon>
    </lineage>
</organism>
<evidence type="ECO:0000256" key="2">
    <source>
        <dbReference type="SAM" id="Coils"/>
    </source>
</evidence>
<dbReference type="KEGG" id="suls:Sdiek1_0738"/>
<protein>
    <submittedName>
        <fullName evidence="6">Multidrug resistance protein MdtA</fullName>
    </submittedName>
</protein>
<dbReference type="PANTHER" id="PTHR30469:SF15">
    <property type="entry name" value="HLYD FAMILY OF SECRETION PROTEINS"/>
    <property type="match status" value="1"/>
</dbReference>
<evidence type="ECO:0000256" key="1">
    <source>
        <dbReference type="ARBA" id="ARBA00009477"/>
    </source>
</evidence>
<dbReference type="Pfam" id="PF25973">
    <property type="entry name" value="BSH_CzcB"/>
    <property type="match status" value="1"/>
</dbReference>
<evidence type="ECO:0000256" key="3">
    <source>
        <dbReference type="SAM" id="SignalP"/>
    </source>
</evidence>
<dbReference type="InterPro" id="IPR058647">
    <property type="entry name" value="BSH_CzcB-like"/>
</dbReference>
<evidence type="ECO:0000259" key="5">
    <source>
        <dbReference type="Pfam" id="PF25973"/>
    </source>
</evidence>
<evidence type="ECO:0000313" key="7">
    <source>
        <dbReference type="Proteomes" id="UP000196005"/>
    </source>
</evidence>